<sequence>MIYSTSIRSAQNPPALAVALFGASRIIRTTTKIHHSTYDEERAADKAITATVTGGETSTSATAVGVTTLPPPQTATATTVKVPTAVVTAAAVDVPVKKRYSFIGHKLSHASATVAPTTCRFFYFNYTYLLCQLNHLAFRC</sequence>
<dbReference type="Proteomes" id="UP000046393">
    <property type="component" value="Unplaced"/>
</dbReference>
<proteinExistence type="predicted"/>
<evidence type="ECO:0000313" key="2">
    <source>
        <dbReference type="WBParaSite" id="SMUV_0000292501-mRNA-1"/>
    </source>
</evidence>
<evidence type="ECO:0000313" key="1">
    <source>
        <dbReference type="Proteomes" id="UP000046393"/>
    </source>
</evidence>
<reference evidence="2" key="1">
    <citation type="submission" date="2017-02" db="UniProtKB">
        <authorList>
            <consortium name="WormBaseParasite"/>
        </authorList>
    </citation>
    <scope>IDENTIFICATION</scope>
</reference>
<name>A0A0N5AF84_9BILA</name>
<organism evidence="1 2">
    <name type="scientific">Syphacia muris</name>
    <dbReference type="NCBI Taxonomy" id="451379"/>
    <lineage>
        <taxon>Eukaryota</taxon>
        <taxon>Metazoa</taxon>
        <taxon>Ecdysozoa</taxon>
        <taxon>Nematoda</taxon>
        <taxon>Chromadorea</taxon>
        <taxon>Rhabditida</taxon>
        <taxon>Spirurina</taxon>
        <taxon>Oxyuridomorpha</taxon>
        <taxon>Oxyuroidea</taxon>
        <taxon>Oxyuridae</taxon>
        <taxon>Syphacia</taxon>
    </lineage>
</organism>
<dbReference type="AlphaFoldDB" id="A0A0N5AF84"/>
<protein>
    <submittedName>
        <fullName evidence="2">Uncharacterized protein</fullName>
    </submittedName>
</protein>
<dbReference type="WBParaSite" id="SMUV_0000292501-mRNA-1">
    <property type="protein sequence ID" value="SMUV_0000292501-mRNA-1"/>
    <property type="gene ID" value="SMUV_0000292501"/>
</dbReference>
<keyword evidence="1" id="KW-1185">Reference proteome</keyword>
<accession>A0A0N5AF84</accession>